<dbReference type="PROSITE" id="PS51198">
    <property type="entry name" value="UVRD_HELICASE_ATP_BIND"/>
    <property type="match status" value="1"/>
</dbReference>
<dbReference type="InterPro" id="IPR013986">
    <property type="entry name" value="DExx_box_DNA_helicase_dom_sf"/>
</dbReference>
<dbReference type="RefSeq" id="WP_055194743.1">
    <property type="nucleotide sequence ID" value="NZ_CABIYH010000017.1"/>
</dbReference>
<protein>
    <recommendedName>
        <fullName evidence="9">DNA 3'-5' helicase</fullName>
        <ecNumber evidence="9">5.6.2.4</ecNumber>
    </recommendedName>
</protein>
<dbReference type="GO" id="GO:0005524">
    <property type="term" value="F:ATP binding"/>
    <property type="evidence" value="ECO:0007669"/>
    <property type="project" value="UniProtKB-UniRule"/>
</dbReference>
<evidence type="ECO:0000313" key="15">
    <source>
        <dbReference type="Proteomes" id="UP000095350"/>
    </source>
</evidence>
<reference evidence="14 15" key="1">
    <citation type="submission" date="2015-09" db="EMBL/GenBank/DDBJ databases">
        <authorList>
            <consortium name="Pathogen Informatics"/>
        </authorList>
    </citation>
    <scope>NUCLEOTIDE SEQUENCE [LARGE SCALE GENOMIC DNA]</scope>
    <source>
        <strain evidence="14 15">2789STDY5834960</strain>
    </source>
</reference>
<proteinExistence type="inferred from homology"/>
<accession>A0A173UYM4</accession>
<evidence type="ECO:0000313" key="14">
    <source>
        <dbReference type="EMBL" id="CUN19145.1"/>
    </source>
</evidence>
<keyword evidence="4 11" id="KW-0347">Helicase</keyword>
<dbReference type="OrthoDB" id="9810135at2"/>
<dbReference type="PANTHER" id="PTHR11070">
    <property type="entry name" value="UVRD / RECB / PCRA DNA HELICASE FAMILY MEMBER"/>
    <property type="match status" value="1"/>
</dbReference>
<evidence type="ECO:0000256" key="7">
    <source>
        <dbReference type="ARBA" id="ARBA00023235"/>
    </source>
</evidence>
<name>A0A173UYM4_9FIRM</name>
<feature type="binding site" evidence="11">
    <location>
        <begin position="22"/>
        <end position="29"/>
    </location>
    <ligand>
        <name>ATP</name>
        <dbReference type="ChEBI" id="CHEBI:30616"/>
    </ligand>
</feature>
<dbReference type="Gene3D" id="1.10.486.10">
    <property type="entry name" value="PCRA, domain 4"/>
    <property type="match status" value="1"/>
</dbReference>
<keyword evidence="7" id="KW-0413">Isomerase</keyword>
<dbReference type="InterPro" id="IPR014016">
    <property type="entry name" value="UvrD-like_ATP-bd"/>
</dbReference>
<dbReference type="PROSITE" id="PS51217">
    <property type="entry name" value="UVRD_HELICASE_CTER"/>
    <property type="match status" value="1"/>
</dbReference>
<dbReference type="PANTHER" id="PTHR11070:SF2">
    <property type="entry name" value="ATP-DEPENDENT DNA HELICASE SRS2"/>
    <property type="match status" value="1"/>
</dbReference>
<dbReference type="EC" id="5.6.2.4" evidence="9"/>
<evidence type="ECO:0000256" key="10">
    <source>
        <dbReference type="ARBA" id="ARBA00048988"/>
    </source>
</evidence>
<dbReference type="AlphaFoldDB" id="A0A173UYM4"/>
<dbReference type="InterPro" id="IPR014017">
    <property type="entry name" value="DNA_helicase_UvrD-like_C"/>
</dbReference>
<dbReference type="Pfam" id="PF13361">
    <property type="entry name" value="UvrD_C"/>
    <property type="match status" value="1"/>
</dbReference>
<dbReference type="EMBL" id="CYXZ01000017">
    <property type="protein sequence ID" value="CUN19145.1"/>
    <property type="molecule type" value="Genomic_DNA"/>
</dbReference>
<dbReference type="PaxDb" id="166486-ERS852572_02360"/>
<feature type="domain" description="UvrD-like helicase C-terminal" evidence="13">
    <location>
        <begin position="276"/>
        <end position="538"/>
    </location>
</feature>
<comment type="catalytic activity">
    <reaction evidence="8">
        <text>Couples ATP hydrolysis with the unwinding of duplex DNA by translocating in the 3'-5' direction.</text>
        <dbReference type="EC" id="5.6.2.4"/>
    </reaction>
</comment>
<evidence type="ECO:0000259" key="12">
    <source>
        <dbReference type="PROSITE" id="PS51198"/>
    </source>
</evidence>
<comment type="similarity">
    <text evidence="1">Belongs to the helicase family. UvrD subfamily.</text>
</comment>
<dbReference type="InterPro" id="IPR000212">
    <property type="entry name" value="DNA_helicase_UvrD/REP"/>
</dbReference>
<evidence type="ECO:0000256" key="8">
    <source>
        <dbReference type="ARBA" id="ARBA00034617"/>
    </source>
</evidence>
<dbReference type="GO" id="GO:0000725">
    <property type="term" value="P:recombinational repair"/>
    <property type="evidence" value="ECO:0007669"/>
    <property type="project" value="TreeGrafter"/>
</dbReference>
<dbReference type="Proteomes" id="UP000095350">
    <property type="component" value="Unassembled WGS sequence"/>
</dbReference>
<evidence type="ECO:0000259" key="13">
    <source>
        <dbReference type="PROSITE" id="PS51217"/>
    </source>
</evidence>
<comment type="catalytic activity">
    <reaction evidence="10">
        <text>ATP + H2O = ADP + phosphate + H(+)</text>
        <dbReference type="Rhea" id="RHEA:13065"/>
        <dbReference type="ChEBI" id="CHEBI:15377"/>
        <dbReference type="ChEBI" id="CHEBI:15378"/>
        <dbReference type="ChEBI" id="CHEBI:30616"/>
        <dbReference type="ChEBI" id="CHEBI:43474"/>
        <dbReference type="ChEBI" id="CHEBI:456216"/>
        <dbReference type="EC" id="5.6.2.4"/>
    </reaction>
</comment>
<dbReference type="GO" id="GO:0016887">
    <property type="term" value="F:ATP hydrolysis activity"/>
    <property type="evidence" value="ECO:0007669"/>
    <property type="project" value="RHEA"/>
</dbReference>
<keyword evidence="5 11" id="KW-0067">ATP-binding</keyword>
<dbReference type="InterPro" id="IPR027417">
    <property type="entry name" value="P-loop_NTPase"/>
</dbReference>
<sequence length="613" mass="72802">MSFNASQTRAIHHKNGPMLVLAGPGSGKTLVITERTKYLIEECGIDPAQILVITFTKAAATEMKRRFQRKMNRLCPVTFGTFHAVYFAILKHAYNYSADNIAREEQRYQCMREIIAKEHLTYEDETEFITSLLGEISLVKNSGIEIANYYSKNCAETVFRKVYRQYHEFLYKNRLIDFDDMLVYTKELFEQRADILAAWQNKYRYILIDEFQDINRIQYDIIKMLAGKRKNLFIVGDDDQSIYRFRGAKPEIMLHFKDDYPEAETVLLDVNYRSVKNIVTSAGYLIGHNKERFQKKIEAADQGDIPVEWQLFESQRKENARIIWDIQEAVEKGAKYEEFAVLFRTNTQPRLLMEQLMEYNIPFRTRDTVPNLYEHWIAKDIFAYIRIALGSRERRDFLQIMNRPKRYISRESLDEETVAFDVWEWYYEEQPWVAKRIEKLEGDIRMLERLSPYAAINYIRKAIGYDEFCTEYADYRRIKADDLFDVLDELLDAAREYKTYDAWFDHIENYTKELQEFYRVQNQNPNSVALATLHSAKGLEYENVYIIDVNEGVMPYKKAVLEPEVEEERRMFYVGMTRAKKNLHLFSVRQLNHKDAEISRFIKEAQPPEKKKD</sequence>
<feature type="domain" description="UvrD-like helicase ATP-binding" evidence="12">
    <location>
        <begin position="1"/>
        <end position="275"/>
    </location>
</feature>
<organism evidence="14 15">
    <name type="scientific">Roseburia intestinalis</name>
    <dbReference type="NCBI Taxonomy" id="166486"/>
    <lineage>
        <taxon>Bacteria</taxon>
        <taxon>Bacillati</taxon>
        <taxon>Bacillota</taxon>
        <taxon>Clostridia</taxon>
        <taxon>Lachnospirales</taxon>
        <taxon>Lachnospiraceae</taxon>
        <taxon>Roseburia</taxon>
    </lineage>
</organism>
<dbReference type="GO" id="GO:0033202">
    <property type="term" value="C:DNA helicase complex"/>
    <property type="evidence" value="ECO:0007669"/>
    <property type="project" value="TreeGrafter"/>
</dbReference>
<evidence type="ECO:0000256" key="9">
    <source>
        <dbReference type="ARBA" id="ARBA00034808"/>
    </source>
</evidence>
<dbReference type="GO" id="GO:0043138">
    <property type="term" value="F:3'-5' DNA helicase activity"/>
    <property type="evidence" value="ECO:0007669"/>
    <property type="project" value="UniProtKB-EC"/>
</dbReference>
<dbReference type="GO" id="GO:0005829">
    <property type="term" value="C:cytosol"/>
    <property type="evidence" value="ECO:0007669"/>
    <property type="project" value="TreeGrafter"/>
</dbReference>
<evidence type="ECO:0000256" key="11">
    <source>
        <dbReference type="PROSITE-ProRule" id="PRU00560"/>
    </source>
</evidence>
<dbReference type="Pfam" id="PF00580">
    <property type="entry name" value="UvrD-helicase"/>
    <property type="match status" value="1"/>
</dbReference>
<dbReference type="SUPFAM" id="SSF52540">
    <property type="entry name" value="P-loop containing nucleoside triphosphate hydrolases"/>
    <property type="match status" value="1"/>
</dbReference>
<gene>
    <name evidence="14" type="primary">yjcD</name>
    <name evidence="14" type="ORF">ERS852572_02360</name>
</gene>
<dbReference type="STRING" id="166486.ERS852572_02360"/>
<dbReference type="Gene3D" id="1.10.10.160">
    <property type="match status" value="1"/>
</dbReference>
<dbReference type="GO" id="GO:0003677">
    <property type="term" value="F:DNA binding"/>
    <property type="evidence" value="ECO:0007669"/>
    <property type="project" value="UniProtKB-KW"/>
</dbReference>
<keyword evidence="6" id="KW-0238">DNA-binding</keyword>
<evidence type="ECO:0000256" key="6">
    <source>
        <dbReference type="ARBA" id="ARBA00023125"/>
    </source>
</evidence>
<evidence type="ECO:0000256" key="1">
    <source>
        <dbReference type="ARBA" id="ARBA00009922"/>
    </source>
</evidence>
<evidence type="ECO:0000256" key="3">
    <source>
        <dbReference type="ARBA" id="ARBA00022801"/>
    </source>
</evidence>
<evidence type="ECO:0000256" key="4">
    <source>
        <dbReference type="ARBA" id="ARBA00022806"/>
    </source>
</evidence>
<evidence type="ECO:0000256" key="5">
    <source>
        <dbReference type="ARBA" id="ARBA00022840"/>
    </source>
</evidence>
<dbReference type="CDD" id="cd17932">
    <property type="entry name" value="DEXQc_UvrD"/>
    <property type="match status" value="1"/>
</dbReference>
<evidence type="ECO:0000256" key="2">
    <source>
        <dbReference type="ARBA" id="ARBA00022741"/>
    </source>
</evidence>
<keyword evidence="2 11" id="KW-0547">Nucleotide-binding</keyword>
<keyword evidence="3 11" id="KW-0378">Hydrolase</keyword>
<dbReference type="Gene3D" id="3.40.50.300">
    <property type="entry name" value="P-loop containing nucleotide triphosphate hydrolases"/>
    <property type="match status" value="2"/>
</dbReference>